<dbReference type="PANTHER" id="PTHR21679">
    <property type="entry name" value="DOMAIN OF UNKNOWN FUNCTION DB DOMAIN-CONTAINING PROTEIN-RELATED"/>
    <property type="match status" value="1"/>
</dbReference>
<name>A0A0H5S359_BRUMA</name>
<dbReference type="EMBL" id="LN856811">
    <property type="protein sequence ID" value="CRZ23120.1"/>
    <property type="molecule type" value="Genomic_DNA"/>
</dbReference>
<evidence type="ECO:0000256" key="1">
    <source>
        <dbReference type="SAM" id="Phobius"/>
    </source>
</evidence>
<reference evidence="2" key="2">
    <citation type="submission" date="2012-12" db="EMBL/GenBank/DDBJ databases">
        <authorList>
            <person name="Gao Y.W."/>
            <person name="Fan S.T."/>
            <person name="Sun H.T."/>
            <person name="Wang Z."/>
            <person name="Gao X.L."/>
            <person name="Li Y.G."/>
            <person name="Wang T.C."/>
            <person name="Zhang K."/>
            <person name="Xu W.W."/>
            <person name="Yu Z.J."/>
            <person name="Xia X.Z."/>
        </authorList>
    </citation>
    <scope>NUCLEOTIDE SEQUENCE</scope>
    <source>
        <strain evidence="2">FR3</strain>
    </source>
</reference>
<dbReference type="PANTHER" id="PTHR21679:SF4">
    <property type="entry name" value="DOMAIN OF UNKNOWN FUNCTION DB DOMAIN-CONTAINING PROTEIN"/>
    <property type="match status" value="1"/>
</dbReference>
<sequence>MMAASTVVPAKDRLLLCEILPKLLCCSEYVLNKYFIDWLNYIIANCPYKMQNYDEFITLVIGFYQKTELQFYNEQITSISIALPIILSMPTIRSIKKSIMFIKPNLLSQKLFELPKASTYQTYDNYIHLNQQYSITKLSQSNLPSHCGIGNSRSPYSTCLSRKLFDKLLLICCQQHVSSNCYNLCTYEHRKYIAVETLIWSIQQNAYDLMHFSNILHCGNRDRDCHRFHVMVSPPKAVDNRCFFHTCSISQSGDEIEIIEKTIWSIIATGMFSCILHAMTYKYTYDQLIKIKIKK</sequence>
<reference evidence="2" key="1">
    <citation type="journal article" date="2007" name="Science">
        <title>Draft genome of the filarial nematode parasite Brugia malayi.</title>
        <authorList>
            <person name="Ghedin E."/>
            <person name="Wang S."/>
            <person name="Spiro D."/>
            <person name="Caler E."/>
            <person name="Zhao Q."/>
            <person name="Crabtree J."/>
            <person name="Allen J.E."/>
            <person name="Delcher A.L."/>
            <person name="Guiliano D.B."/>
            <person name="Miranda-Saavedra D."/>
            <person name="Angiuoli S.V."/>
            <person name="Creasy T."/>
            <person name="Amedeo P."/>
            <person name="Haas B."/>
            <person name="El-Sayed N.M."/>
            <person name="Wortman J.R."/>
            <person name="Feldblyum T."/>
            <person name="Tallon L."/>
            <person name="Schatz M."/>
            <person name="Shumway M."/>
            <person name="Koo H."/>
            <person name="Salzberg S.L."/>
            <person name="Schobel S."/>
            <person name="Pertea M."/>
            <person name="Pop M."/>
            <person name="White O."/>
            <person name="Barton G.J."/>
            <person name="Carlow C.K."/>
            <person name="Crawford M.J."/>
            <person name="Daub J."/>
            <person name="Dimmic M.W."/>
            <person name="Estes C.F."/>
            <person name="Foster J.M."/>
            <person name="Ganatra M."/>
            <person name="Gregory W.F."/>
            <person name="Johnson N.M."/>
            <person name="Jin J."/>
            <person name="Komuniecki R."/>
            <person name="Korf I."/>
            <person name="Kumar S."/>
            <person name="Laney S."/>
            <person name="Li B.W."/>
            <person name="Li W."/>
            <person name="Lindblom T.H."/>
            <person name="Lustigman S."/>
            <person name="Ma D."/>
            <person name="Maina C.V."/>
            <person name="Martin D.M."/>
            <person name="McCarter J.P."/>
            <person name="McReynolds L."/>
            <person name="Mitreva M."/>
            <person name="Nutman T.B."/>
            <person name="Parkinson J."/>
            <person name="Peregrin-Alvarez J.M."/>
            <person name="Poole C."/>
            <person name="Ren Q."/>
            <person name="Saunders L."/>
            <person name="Sluder A.E."/>
            <person name="Smith K."/>
            <person name="Stanke M."/>
            <person name="Unnasch T.R."/>
            <person name="Ware J."/>
            <person name="Wei A.D."/>
            <person name="Weil G."/>
            <person name="Williams D.J."/>
            <person name="Zhang Y."/>
            <person name="Williams S.A."/>
            <person name="Fraser-Liggett C."/>
            <person name="Slatko B."/>
            <person name="Blaxter M.L."/>
            <person name="Scott A.L."/>
        </authorList>
    </citation>
    <scope>NUCLEOTIDE SEQUENCE</scope>
    <source>
        <strain evidence="2">FR3</strain>
    </source>
</reference>
<dbReference type="WormBase" id="Bm6973">
    <property type="protein sequence ID" value="BM40363"/>
    <property type="gene ID" value="WBGene00227234"/>
</dbReference>
<keyword evidence="1" id="KW-0812">Transmembrane</keyword>
<organism evidence="2">
    <name type="scientific">Brugia malayi</name>
    <name type="common">Filarial nematode worm</name>
    <dbReference type="NCBI Taxonomy" id="6279"/>
    <lineage>
        <taxon>Eukaryota</taxon>
        <taxon>Metazoa</taxon>
        <taxon>Ecdysozoa</taxon>
        <taxon>Nematoda</taxon>
        <taxon>Chromadorea</taxon>
        <taxon>Rhabditida</taxon>
        <taxon>Spirurina</taxon>
        <taxon>Spiruromorpha</taxon>
        <taxon>Filarioidea</taxon>
        <taxon>Onchocercidae</taxon>
        <taxon>Brugia</taxon>
    </lineage>
</organism>
<evidence type="ECO:0000313" key="2">
    <source>
        <dbReference type="EMBL" id="CRZ23120.1"/>
    </source>
</evidence>
<feature type="transmembrane region" description="Helical" evidence="1">
    <location>
        <begin position="263"/>
        <end position="285"/>
    </location>
</feature>
<dbReference type="AlphaFoldDB" id="A0A0H5S359"/>
<protein>
    <submittedName>
        <fullName evidence="2">Bm6973</fullName>
    </submittedName>
</protein>
<keyword evidence="1" id="KW-0472">Membrane</keyword>
<dbReference type="OMA" id="CLRMCNI"/>
<evidence type="ECO:0000313" key="3">
    <source>
        <dbReference type="WormBase" id="Bm6973"/>
    </source>
</evidence>
<keyword evidence="1" id="KW-1133">Transmembrane helix</keyword>
<accession>A0A0H5S359</accession>
<proteinExistence type="predicted"/>
<gene>
    <name evidence="2 3" type="ORF">Bm6973</name>
    <name evidence="2" type="ORF">BM_Bm6973</name>
</gene>